<gene>
    <name evidence="1" type="ORF">QAD02_015246</name>
</gene>
<evidence type="ECO:0000313" key="2">
    <source>
        <dbReference type="Proteomes" id="UP001239111"/>
    </source>
</evidence>
<organism evidence="1 2">
    <name type="scientific">Eretmocerus hayati</name>
    <dbReference type="NCBI Taxonomy" id="131215"/>
    <lineage>
        <taxon>Eukaryota</taxon>
        <taxon>Metazoa</taxon>
        <taxon>Ecdysozoa</taxon>
        <taxon>Arthropoda</taxon>
        <taxon>Hexapoda</taxon>
        <taxon>Insecta</taxon>
        <taxon>Pterygota</taxon>
        <taxon>Neoptera</taxon>
        <taxon>Endopterygota</taxon>
        <taxon>Hymenoptera</taxon>
        <taxon>Apocrita</taxon>
        <taxon>Proctotrupomorpha</taxon>
        <taxon>Chalcidoidea</taxon>
        <taxon>Aphelinidae</taxon>
        <taxon>Aphelininae</taxon>
        <taxon>Eretmocerus</taxon>
    </lineage>
</organism>
<sequence length="185" mass="20984">MQIPEQTPPLSDVQIHAAAAINILQVPCTSEETPVQVTESPICSTPTQLQVAKPRLQIMDNFVSKESVTRAEIKWSLHNTFHRTSLRCGSDAGELFEDMFPDSDIAKKFSMHKDKLGYVITHGLGLFFQSELTDFIRSLDFVTVSFDESFNPIFHQSRMGFLFVTGSHQMVSWNFVEPGFRARNR</sequence>
<accession>A0ACC2PA63</accession>
<reference evidence="1" key="1">
    <citation type="submission" date="2023-04" db="EMBL/GenBank/DDBJ databases">
        <title>A chromosome-level genome assembly of the parasitoid wasp Eretmocerus hayati.</title>
        <authorList>
            <person name="Zhong Y."/>
            <person name="Liu S."/>
            <person name="Liu Y."/>
        </authorList>
    </citation>
    <scope>NUCLEOTIDE SEQUENCE</scope>
    <source>
        <strain evidence="1">ZJU_SS_LIU_2023</strain>
    </source>
</reference>
<comment type="caution">
    <text evidence="1">The sequence shown here is derived from an EMBL/GenBank/DDBJ whole genome shotgun (WGS) entry which is preliminary data.</text>
</comment>
<keyword evidence="2" id="KW-1185">Reference proteome</keyword>
<evidence type="ECO:0000313" key="1">
    <source>
        <dbReference type="EMBL" id="KAJ8679459.1"/>
    </source>
</evidence>
<protein>
    <submittedName>
        <fullName evidence="1">Uncharacterized protein</fullName>
    </submittedName>
</protein>
<name>A0ACC2PA63_9HYME</name>
<proteinExistence type="predicted"/>
<dbReference type="EMBL" id="CM056742">
    <property type="protein sequence ID" value="KAJ8679459.1"/>
    <property type="molecule type" value="Genomic_DNA"/>
</dbReference>
<dbReference type="Proteomes" id="UP001239111">
    <property type="component" value="Chromosome 2"/>
</dbReference>